<evidence type="ECO:0000313" key="4">
    <source>
        <dbReference type="Proteomes" id="UP000248544"/>
    </source>
</evidence>
<name>A0A2W2FT70_9ACTN</name>
<dbReference type="Pfam" id="PF13613">
    <property type="entry name" value="HTH_Tnp_4"/>
    <property type="match status" value="1"/>
</dbReference>
<dbReference type="Proteomes" id="UP000248544">
    <property type="component" value="Unassembled WGS sequence"/>
</dbReference>
<dbReference type="InterPro" id="IPR027805">
    <property type="entry name" value="Transposase_HTH_dom"/>
</dbReference>
<sequence length="85" mass="9082">MLVLVHLRKGDTYAELAAGFAIGLATAWRYVTEPSPCSPPAHPAWIRPCAPPDAPDTPTSSWTARSSRSTVWPLIGPITPASTRS</sequence>
<accession>A0A2W2FT70</accession>
<protein>
    <recommendedName>
        <fullName evidence="2">Transposase Helix-turn-helix domain-containing protein</fullName>
    </recommendedName>
</protein>
<comment type="caution">
    <text evidence="3">The sequence shown here is derived from an EMBL/GenBank/DDBJ whole genome shotgun (WGS) entry which is preliminary data.</text>
</comment>
<evidence type="ECO:0000259" key="2">
    <source>
        <dbReference type="Pfam" id="PF13613"/>
    </source>
</evidence>
<feature type="compositionally biased region" description="Low complexity" evidence="1">
    <location>
        <begin position="56"/>
        <end position="70"/>
    </location>
</feature>
<proteinExistence type="predicted"/>
<evidence type="ECO:0000313" key="3">
    <source>
        <dbReference type="EMBL" id="PZG18184.1"/>
    </source>
</evidence>
<reference evidence="3 4" key="1">
    <citation type="submission" date="2018-01" db="EMBL/GenBank/DDBJ databases">
        <title>Draft genome sequence of Sphaerisporangium sp. 7K107.</title>
        <authorList>
            <person name="Sahin N."/>
            <person name="Saygin H."/>
            <person name="Ay H."/>
        </authorList>
    </citation>
    <scope>NUCLEOTIDE SEQUENCE [LARGE SCALE GENOMIC DNA]</scope>
    <source>
        <strain evidence="3 4">7K107</strain>
    </source>
</reference>
<evidence type="ECO:0000256" key="1">
    <source>
        <dbReference type="SAM" id="MobiDB-lite"/>
    </source>
</evidence>
<feature type="region of interest" description="Disordered" evidence="1">
    <location>
        <begin position="48"/>
        <end position="85"/>
    </location>
</feature>
<dbReference type="EMBL" id="POUA01000673">
    <property type="protein sequence ID" value="PZG18184.1"/>
    <property type="molecule type" value="Genomic_DNA"/>
</dbReference>
<dbReference type="AlphaFoldDB" id="A0A2W2FT70"/>
<organism evidence="3 4">
    <name type="scientific">Spongiactinospora gelatinilytica</name>
    <dbReference type="NCBI Taxonomy" id="2666298"/>
    <lineage>
        <taxon>Bacteria</taxon>
        <taxon>Bacillati</taxon>
        <taxon>Actinomycetota</taxon>
        <taxon>Actinomycetes</taxon>
        <taxon>Streptosporangiales</taxon>
        <taxon>Streptosporangiaceae</taxon>
        <taxon>Spongiactinospora</taxon>
    </lineage>
</organism>
<gene>
    <name evidence="3" type="ORF">C1I98_38440</name>
</gene>
<feature type="non-terminal residue" evidence="3">
    <location>
        <position position="85"/>
    </location>
</feature>
<keyword evidence="4" id="KW-1185">Reference proteome</keyword>
<feature type="domain" description="Transposase Helix-turn-helix" evidence="2">
    <location>
        <begin position="1"/>
        <end position="33"/>
    </location>
</feature>